<dbReference type="InterPro" id="IPR000847">
    <property type="entry name" value="LysR_HTH_N"/>
</dbReference>
<dbReference type="Proteomes" id="UP000578000">
    <property type="component" value="Unassembled WGS sequence"/>
</dbReference>
<accession>A0A841QBK2</accession>
<keyword evidence="4" id="KW-0804">Transcription</keyword>
<dbReference type="InterPro" id="IPR005119">
    <property type="entry name" value="LysR_subst-bd"/>
</dbReference>
<evidence type="ECO:0000256" key="3">
    <source>
        <dbReference type="ARBA" id="ARBA00023125"/>
    </source>
</evidence>
<dbReference type="InterPro" id="IPR036390">
    <property type="entry name" value="WH_DNA-bd_sf"/>
</dbReference>
<organism evidence="6 7">
    <name type="scientific">Acetobacter lovaniensis</name>
    <dbReference type="NCBI Taxonomy" id="104100"/>
    <lineage>
        <taxon>Bacteria</taxon>
        <taxon>Pseudomonadati</taxon>
        <taxon>Pseudomonadota</taxon>
        <taxon>Alphaproteobacteria</taxon>
        <taxon>Acetobacterales</taxon>
        <taxon>Acetobacteraceae</taxon>
        <taxon>Acetobacter</taxon>
    </lineage>
</organism>
<evidence type="ECO:0000259" key="5">
    <source>
        <dbReference type="PROSITE" id="PS50931"/>
    </source>
</evidence>
<name>A0A841QBK2_9PROT</name>
<dbReference type="AlphaFoldDB" id="A0A841QBK2"/>
<dbReference type="Gene3D" id="3.40.190.290">
    <property type="match status" value="1"/>
</dbReference>
<keyword evidence="3 6" id="KW-0238">DNA-binding</keyword>
<dbReference type="GO" id="GO:0003700">
    <property type="term" value="F:DNA-binding transcription factor activity"/>
    <property type="evidence" value="ECO:0007669"/>
    <property type="project" value="InterPro"/>
</dbReference>
<dbReference type="PANTHER" id="PTHR30126">
    <property type="entry name" value="HTH-TYPE TRANSCRIPTIONAL REGULATOR"/>
    <property type="match status" value="1"/>
</dbReference>
<comment type="similarity">
    <text evidence="1">Belongs to the LysR transcriptional regulatory family.</text>
</comment>
<dbReference type="EMBL" id="JACHIE010000001">
    <property type="protein sequence ID" value="MBB6455572.1"/>
    <property type="molecule type" value="Genomic_DNA"/>
</dbReference>
<dbReference type="FunFam" id="1.10.10.10:FF:000001">
    <property type="entry name" value="LysR family transcriptional regulator"/>
    <property type="match status" value="1"/>
</dbReference>
<dbReference type="CDD" id="cd08420">
    <property type="entry name" value="PBP2_CysL_like"/>
    <property type="match status" value="1"/>
</dbReference>
<dbReference type="PROSITE" id="PS50931">
    <property type="entry name" value="HTH_LYSR"/>
    <property type="match status" value="1"/>
</dbReference>
<dbReference type="Gene3D" id="1.10.10.10">
    <property type="entry name" value="Winged helix-like DNA-binding domain superfamily/Winged helix DNA-binding domain"/>
    <property type="match status" value="1"/>
</dbReference>
<dbReference type="Pfam" id="PF03466">
    <property type="entry name" value="LysR_substrate"/>
    <property type="match status" value="1"/>
</dbReference>
<dbReference type="GO" id="GO:0000976">
    <property type="term" value="F:transcription cis-regulatory region binding"/>
    <property type="evidence" value="ECO:0007669"/>
    <property type="project" value="TreeGrafter"/>
</dbReference>
<evidence type="ECO:0000256" key="4">
    <source>
        <dbReference type="ARBA" id="ARBA00023163"/>
    </source>
</evidence>
<dbReference type="SUPFAM" id="SSF46785">
    <property type="entry name" value="Winged helix' DNA-binding domain"/>
    <property type="match status" value="1"/>
</dbReference>
<dbReference type="SUPFAM" id="SSF53850">
    <property type="entry name" value="Periplasmic binding protein-like II"/>
    <property type="match status" value="1"/>
</dbReference>
<sequence>MIDYVRQYGMTLEQLRIFVAVAEREHVTAASRALHVTQSAVSAAIAALEERHGVKLFHRVGRGIALTEAGRLFLPEARAVLARATMAQTVLEEVGGLKRGKLRLVASQTIAAYWLPPILVTFRRLYPDIEVELAISNTLDAAARVRDGDAELGIVEGLVDDPALAQWPIGEDHLTIIQADAERPHKISRDWLCAAQWVMREEGSGTRAALEDYLAQFGVAPQDMTISLVLPSNEAVRTAIEAGAGIGALSSLVVAPALLAGTLHAVPQDVKPRSFYGLRHKERYRSRAADALLDLIEQQHAME</sequence>
<gene>
    <name evidence="6" type="ORF">HNR55_000133</name>
</gene>
<evidence type="ECO:0000256" key="1">
    <source>
        <dbReference type="ARBA" id="ARBA00009437"/>
    </source>
</evidence>
<dbReference type="Pfam" id="PF00126">
    <property type="entry name" value="HTH_1"/>
    <property type="match status" value="1"/>
</dbReference>
<dbReference type="PANTHER" id="PTHR30126:SF39">
    <property type="entry name" value="HTH-TYPE TRANSCRIPTIONAL REGULATOR CYSL"/>
    <property type="match status" value="1"/>
</dbReference>
<evidence type="ECO:0000313" key="6">
    <source>
        <dbReference type="EMBL" id="MBB6455572.1"/>
    </source>
</evidence>
<evidence type="ECO:0000256" key="2">
    <source>
        <dbReference type="ARBA" id="ARBA00023015"/>
    </source>
</evidence>
<keyword evidence="2" id="KW-0805">Transcription regulation</keyword>
<evidence type="ECO:0000313" key="7">
    <source>
        <dbReference type="Proteomes" id="UP000578000"/>
    </source>
</evidence>
<reference evidence="6 7" key="1">
    <citation type="submission" date="2020-08" db="EMBL/GenBank/DDBJ databases">
        <title>Genomic Encyclopedia of Type Strains, Phase IV (KMG-IV): sequencing the most valuable type-strain genomes for metagenomic binning, comparative biology and taxonomic classification.</title>
        <authorList>
            <person name="Goeker M."/>
        </authorList>
    </citation>
    <scope>NUCLEOTIDE SEQUENCE [LARGE SCALE GENOMIC DNA]</scope>
    <source>
        <strain evidence="6 7">DSM 4491</strain>
    </source>
</reference>
<proteinExistence type="inferred from homology"/>
<dbReference type="InterPro" id="IPR036388">
    <property type="entry name" value="WH-like_DNA-bd_sf"/>
</dbReference>
<comment type="caution">
    <text evidence="6">The sequence shown here is derived from an EMBL/GenBank/DDBJ whole genome shotgun (WGS) entry which is preliminary data.</text>
</comment>
<dbReference type="PRINTS" id="PR00039">
    <property type="entry name" value="HTHLYSR"/>
</dbReference>
<protein>
    <submittedName>
        <fullName evidence="6">DNA-binding transcriptional LysR family regulator</fullName>
    </submittedName>
</protein>
<keyword evidence="7" id="KW-1185">Reference proteome</keyword>
<feature type="domain" description="HTH lysR-type" evidence="5">
    <location>
        <begin position="10"/>
        <end position="67"/>
    </location>
</feature>